<dbReference type="CDD" id="cd09274">
    <property type="entry name" value="RNase_HI_RT_Ty3"/>
    <property type="match status" value="1"/>
</dbReference>
<feature type="domain" description="Reverse transcriptase" evidence="15">
    <location>
        <begin position="1"/>
        <end position="155"/>
    </location>
</feature>
<evidence type="ECO:0000256" key="8">
    <source>
        <dbReference type="ARBA" id="ARBA00022801"/>
    </source>
</evidence>
<keyword evidence="3" id="KW-0548">Nucleotidyltransferase</keyword>
<keyword evidence="12" id="KW-0239">DNA-directed DNA polymerase</keyword>
<evidence type="ECO:0000256" key="11">
    <source>
        <dbReference type="ARBA" id="ARBA00022918"/>
    </source>
</evidence>
<dbReference type="InterPro" id="IPR043502">
    <property type="entry name" value="DNA/RNA_pol_sf"/>
</dbReference>
<dbReference type="InterPro" id="IPR041373">
    <property type="entry name" value="RT_RNaseH"/>
</dbReference>
<evidence type="ECO:0000256" key="6">
    <source>
        <dbReference type="ARBA" id="ARBA00022750"/>
    </source>
</evidence>
<dbReference type="InterPro" id="IPR036397">
    <property type="entry name" value="RNaseH_sf"/>
</dbReference>
<dbReference type="InterPro" id="IPR043128">
    <property type="entry name" value="Rev_trsase/Diguanyl_cyclase"/>
</dbReference>
<protein>
    <submittedName>
        <fullName evidence="16">Reverse transcriptase domain-containing protein</fullName>
    </submittedName>
</protein>
<dbReference type="Pfam" id="PF17917">
    <property type="entry name" value="RT_RNaseH"/>
    <property type="match status" value="1"/>
</dbReference>
<proteinExistence type="predicted"/>
<keyword evidence="4" id="KW-0540">Nuclease</keyword>
<evidence type="ECO:0000256" key="1">
    <source>
        <dbReference type="ARBA" id="ARBA00022670"/>
    </source>
</evidence>
<dbReference type="EMBL" id="BQNB010012943">
    <property type="protein sequence ID" value="GJT09874.1"/>
    <property type="molecule type" value="Genomic_DNA"/>
</dbReference>
<dbReference type="InterPro" id="IPR041588">
    <property type="entry name" value="Integrase_H2C2"/>
</dbReference>
<keyword evidence="9" id="KW-0460">Magnesium</keyword>
<dbReference type="InterPro" id="IPR056924">
    <property type="entry name" value="SH3_Tf2-1"/>
</dbReference>
<evidence type="ECO:0000256" key="2">
    <source>
        <dbReference type="ARBA" id="ARBA00022679"/>
    </source>
</evidence>
<evidence type="ECO:0000256" key="10">
    <source>
        <dbReference type="ARBA" id="ARBA00022908"/>
    </source>
</evidence>
<evidence type="ECO:0000256" key="9">
    <source>
        <dbReference type="ARBA" id="ARBA00022842"/>
    </source>
</evidence>
<evidence type="ECO:0000259" key="15">
    <source>
        <dbReference type="PROSITE" id="PS50878"/>
    </source>
</evidence>
<organism evidence="16 17">
    <name type="scientific">Tanacetum coccineum</name>
    <dbReference type="NCBI Taxonomy" id="301880"/>
    <lineage>
        <taxon>Eukaryota</taxon>
        <taxon>Viridiplantae</taxon>
        <taxon>Streptophyta</taxon>
        <taxon>Embryophyta</taxon>
        <taxon>Tracheophyta</taxon>
        <taxon>Spermatophyta</taxon>
        <taxon>Magnoliopsida</taxon>
        <taxon>eudicotyledons</taxon>
        <taxon>Gunneridae</taxon>
        <taxon>Pentapetalae</taxon>
        <taxon>asterids</taxon>
        <taxon>campanulids</taxon>
        <taxon>Asterales</taxon>
        <taxon>Asteraceae</taxon>
        <taxon>Asteroideae</taxon>
        <taxon>Anthemideae</taxon>
        <taxon>Anthemidinae</taxon>
        <taxon>Tanacetum</taxon>
    </lineage>
</organism>
<evidence type="ECO:0000256" key="4">
    <source>
        <dbReference type="ARBA" id="ARBA00022722"/>
    </source>
</evidence>
<accession>A0ABQ5B6I8</accession>
<dbReference type="Gene3D" id="3.10.10.10">
    <property type="entry name" value="HIV Type 1 Reverse Transcriptase, subunit A, domain 1"/>
    <property type="match status" value="1"/>
</dbReference>
<dbReference type="Gene3D" id="3.30.420.10">
    <property type="entry name" value="Ribonuclease H-like superfamily/Ribonuclease H"/>
    <property type="match status" value="1"/>
</dbReference>
<keyword evidence="2" id="KW-0808">Transferase</keyword>
<keyword evidence="10" id="KW-0229">DNA integration</keyword>
<keyword evidence="6" id="KW-0064">Aspartyl protease</keyword>
<reference evidence="16" key="2">
    <citation type="submission" date="2022-01" db="EMBL/GenBank/DDBJ databases">
        <authorList>
            <person name="Yamashiro T."/>
            <person name="Shiraishi A."/>
            <person name="Satake H."/>
            <person name="Nakayama K."/>
        </authorList>
    </citation>
    <scope>NUCLEOTIDE SEQUENCE</scope>
</reference>
<dbReference type="SUPFAM" id="SSF53098">
    <property type="entry name" value="Ribonuclease H-like"/>
    <property type="match status" value="1"/>
</dbReference>
<dbReference type="Gene3D" id="1.10.340.70">
    <property type="match status" value="1"/>
</dbReference>
<keyword evidence="11 16" id="KW-0695">RNA-directed DNA polymerase</keyword>
<dbReference type="SUPFAM" id="SSF56672">
    <property type="entry name" value="DNA/RNA polymerases"/>
    <property type="match status" value="1"/>
</dbReference>
<keyword evidence="13" id="KW-0238">DNA-binding</keyword>
<dbReference type="Gene3D" id="3.10.20.370">
    <property type="match status" value="1"/>
</dbReference>
<dbReference type="CDD" id="cd01647">
    <property type="entry name" value="RT_LTR"/>
    <property type="match status" value="1"/>
</dbReference>
<evidence type="ECO:0000256" key="3">
    <source>
        <dbReference type="ARBA" id="ARBA00022695"/>
    </source>
</evidence>
<evidence type="ECO:0000256" key="13">
    <source>
        <dbReference type="ARBA" id="ARBA00023125"/>
    </source>
</evidence>
<comment type="caution">
    <text evidence="16">The sequence shown here is derived from an EMBL/GenBank/DDBJ whole genome shotgun (WGS) entry which is preliminary data.</text>
</comment>
<dbReference type="PANTHER" id="PTHR37984">
    <property type="entry name" value="PROTEIN CBG26694"/>
    <property type="match status" value="1"/>
</dbReference>
<evidence type="ECO:0000256" key="7">
    <source>
        <dbReference type="ARBA" id="ARBA00022759"/>
    </source>
</evidence>
<dbReference type="Pfam" id="PF17921">
    <property type="entry name" value="Integrase_H2C2"/>
    <property type="match status" value="1"/>
</dbReference>
<keyword evidence="1" id="KW-0645">Protease</keyword>
<keyword evidence="8" id="KW-0378">Hydrolase</keyword>
<evidence type="ECO:0000256" key="5">
    <source>
        <dbReference type="ARBA" id="ARBA00022723"/>
    </source>
</evidence>
<dbReference type="Pfam" id="PF00078">
    <property type="entry name" value="RVT_1"/>
    <property type="match status" value="1"/>
</dbReference>
<keyword evidence="14" id="KW-0233">DNA recombination</keyword>
<sequence length="669" mass="78437">MGNNKKIALARFRIANLEQIIEDIEVRHQADKESSSVYSKIDLRSGYHQLRVRDEYILKTAFRTRYRHYDFQVMLFGLTNAPAVFMDLINRVCKPYLAKFVIVFIDDILIYSRNKEEHANHLRIILELLKKEKLYAKFSKCDFWIRIVQFLGHLIDSQGLHVDPAKIEAIAKSLTELTQKNKKYIWGENQESAFQLLKQKLCEAPILALPEGNDDFVVYCDASHQGLGAVLMQREKVIAYASRQLKPNEENYTTHDLELGAVVFALKIWRHYLYGTKCTVFTDHKSLQHILDQKELNMRQRRWLELLADYDCEIRYHPGKANVVADALSRKERIKPLRVRSLVMTIHPNLPSQILKAQTEALKEENLKAENLRGMDKAFEIRPDGTRCIKNRSWLPLFGNLRDLIMHESHKSKYSIHPGSDKMYQDLKKLYWWPNMKAIIAEYVGKCLTCSRVKAECQKPSGLLVQPEIPMWKWERITMDFITKLPKTSNGHDTIWVIVDRLTKYAHFIPTRERDSMKTLTRLYIKEIVITTEVYQYPSSRIVTVISHPDSGNHYRMLWRSYANVRRKPLEFQVGDRVMLKVSPRKGVIRFGKQGKLNPWYIGPFKILERIGLVAYKLELPKELRNVHNTFYISNLKKCLSDESLVIPMKELRLDDKLNFVEEPVEIMD</sequence>
<keyword evidence="5" id="KW-0479">Metal-binding</keyword>
<evidence type="ECO:0000256" key="12">
    <source>
        <dbReference type="ARBA" id="ARBA00022932"/>
    </source>
</evidence>
<dbReference type="InterPro" id="IPR000477">
    <property type="entry name" value="RT_dom"/>
</dbReference>
<evidence type="ECO:0000313" key="16">
    <source>
        <dbReference type="EMBL" id="GJT09874.1"/>
    </source>
</evidence>
<dbReference type="InterPro" id="IPR050951">
    <property type="entry name" value="Retrovirus_Pol_polyprotein"/>
</dbReference>
<dbReference type="PROSITE" id="PS50878">
    <property type="entry name" value="RT_POL"/>
    <property type="match status" value="1"/>
</dbReference>
<gene>
    <name evidence="16" type="ORF">Tco_0856916</name>
</gene>
<evidence type="ECO:0000256" key="14">
    <source>
        <dbReference type="ARBA" id="ARBA00023172"/>
    </source>
</evidence>
<dbReference type="GO" id="GO:0003964">
    <property type="term" value="F:RNA-directed DNA polymerase activity"/>
    <property type="evidence" value="ECO:0007669"/>
    <property type="project" value="UniProtKB-KW"/>
</dbReference>
<dbReference type="Gene3D" id="3.30.70.270">
    <property type="match status" value="1"/>
</dbReference>
<name>A0ABQ5B6I8_9ASTR</name>
<reference evidence="16" key="1">
    <citation type="journal article" date="2022" name="Int. J. Mol. Sci.">
        <title>Draft Genome of Tanacetum Coccineum: Genomic Comparison of Closely Related Tanacetum-Family Plants.</title>
        <authorList>
            <person name="Yamashiro T."/>
            <person name="Shiraishi A."/>
            <person name="Nakayama K."/>
            <person name="Satake H."/>
        </authorList>
    </citation>
    <scope>NUCLEOTIDE SEQUENCE</scope>
</reference>
<dbReference type="InterPro" id="IPR012337">
    <property type="entry name" value="RNaseH-like_sf"/>
</dbReference>
<dbReference type="PANTHER" id="PTHR37984:SF5">
    <property type="entry name" value="PROTEIN NYNRIN-LIKE"/>
    <property type="match status" value="1"/>
</dbReference>
<dbReference type="Pfam" id="PF24626">
    <property type="entry name" value="SH3_Tf2-1"/>
    <property type="match status" value="1"/>
</dbReference>
<evidence type="ECO:0000313" key="17">
    <source>
        <dbReference type="Proteomes" id="UP001151760"/>
    </source>
</evidence>
<dbReference type="Proteomes" id="UP001151760">
    <property type="component" value="Unassembled WGS sequence"/>
</dbReference>
<keyword evidence="17" id="KW-1185">Reference proteome</keyword>
<keyword evidence="7" id="KW-0255">Endonuclease</keyword>